<comment type="similarity">
    <text evidence="3">Belongs to the transpeptidase family.</text>
</comment>
<dbReference type="GO" id="GO:0009252">
    <property type="term" value="P:peptidoglycan biosynthetic process"/>
    <property type="evidence" value="ECO:0007669"/>
    <property type="project" value="UniProtKB-UniPathway"/>
</dbReference>
<feature type="domain" description="PASTA" evidence="8">
    <location>
        <begin position="598"/>
        <end position="659"/>
    </location>
</feature>
<keyword evidence="10" id="KW-1185">Reference proteome</keyword>
<keyword evidence="5 7" id="KW-0472">Membrane</keyword>
<dbReference type="Gene3D" id="3.90.1310.10">
    <property type="entry name" value="Penicillin-binding protein 2a (Domain 2)"/>
    <property type="match status" value="1"/>
</dbReference>
<dbReference type="InterPro" id="IPR050515">
    <property type="entry name" value="Beta-lactam/transpept"/>
</dbReference>
<dbReference type="SUPFAM" id="SSF56519">
    <property type="entry name" value="Penicillin binding protein dimerisation domain"/>
    <property type="match status" value="1"/>
</dbReference>
<reference evidence="9 10" key="1">
    <citation type="submission" date="2016-12" db="EMBL/GenBank/DDBJ databases">
        <title>The whole genome sequencing and assembly of Bacillus cohnii DSM 6307T strain.</title>
        <authorList>
            <person name="Lee Y.-J."/>
            <person name="Yi H."/>
            <person name="Bahn Y.-S."/>
            <person name="Kim J.F."/>
            <person name="Lee D.-W."/>
        </authorList>
    </citation>
    <scope>NUCLEOTIDE SEQUENCE [LARGE SCALE GENOMIC DNA]</scope>
    <source>
        <strain evidence="9 10">DSM 6307</strain>
    </source>
</reference>
<dbReference type="STRING" id="1314751.GCA_001591425_02929"/>
<evidence type="ECO:0000256" key="6">
    <source>
        <dbReference type="ARBA" id="ARBA00034000"/>
    </source>
</evidence>
<dbReference type="GO" id="GO:0009002">
    <property type="term" value="F:serine-type D-Ala-D-Ala carboxypeptidase activity"/>
    <property type="evidence" value="ECO:0007669"/>
    <property type="project" value="UniProtKB-EC"/>
</dbReference>
<dbReference type="SUPFAM" id="SSF56601">
    <property type="entry name" value="beta-lactamase/transpeptidase-like"/>
    <property type="match status" value="1"/>
</dbReference>
<dbReference type="PANTHER" id="PTHR30627">
    <property type="entry name" value="PEPTIDOGLYCAN D,D-TRANSPEPTIDASE"/>
    <property type="match status" value="1"/>
</dbReference>
<sequence>MKNFIHKKRIHFGAALLSVLFASLFFLFVGRFFYIQAFGEVKGEDLHALADGKYNVTIDLNASRGTIYDRNENPIAEDTPSYTVVAVLDEALTTNDEKPRHVVDPQNTAKQLAPLLNVEESFLLEQLTRSAKQVEFGSAGRDLPISIKEEIEDLELPGIRLIQGSKRFYYNGNFASHVIGFARANDDGKVAGVLGLEAMLDEQLKETNGRYTYRRDTSGIPFISNPEVSYDDPKNGNDVYLTLDRTIQTFLEDSMSEVAEQYSPERMIGIVADPKTGEILAMSTRPTFNLNTRVGLSTNWNNDAVSSRFEPGSTMKIFTLAAAIEAGVYNGNHYFQSGSYKVGPDTIRDHNRNGWGEISFDEGMQRSSNVAIALLVEKMGAENLLNYYHAFGLNEKTGIDLPDEATSIFNYHYRIEQITTAFGQGTAITPIQQIQAATAIANNGKMMQPYIIDKIVDPNTGQILKENEPIIKGEPVSEKTANKVLEVLESTVTSDVGTGRHYSLDGYRVALKTGTAQISNPNGPGYLSGRGEYIYSVLGMAPADNPQLIVYIAIEKPKLGQYETTGTNALKGVFNPVMQRSLQYLSVKPNFEETESASNDGVEVKSFIGKTVTDLSEELKNRKGPNIVVVGNGNKIINQMPVAGQKVLVGEKVVLLTEEDPPIPDMTGWSVRDVIKLTNLLEINPHIIGNGYAFRQSVSPGQLVDDREQFVVEFKSNRPLPDVEEEEMEIGG</sequence>
<keyword evidence="7" id="KW-1133">Transmembrane helix</keyword>
<dbReference type="CDD" id="cd06576">
    <property type="entry name" value="PASTA_Pbp2x-like_1"/>
    <property type="match status" value="1"/>
</dbReference>
<dbReference type="CDD" id="cd06575">
    <property type="entry name" value="PASTA_Pbp2x-like_2"/>
    <property type="match status" value="1"/>
</dbReference>
<dbReference type="InterPro" id="IPR001460">
    <property type="entry name" value="PCN-bd_Tpept"/>
</dbReference>
<evidence type="ECO:0000313" key="10">
    <source>
        <dbReference type="Proteomes" id="UP000215224"/>
    </source>
</evidence>
<dbReference type="InterPro" id="IPR012338">
    <property type="entry name" value="Beta-lactam/transpept-like"/>
</dbReference>
<dbReference type="RefSeq" id="WP_066417637.1">
    <property type="nucleotide sequence ID" value="NZ_CP018866.1"/>
</dbReference>
<evidence type="ECO:0000256" key="2">
    <source>
        <dbReference type="ARBA" id="ARBA00004752"/>
    </source>
</evidence>
<dbReference type="AlphaFoldDB" id="A0A223KS18"/>
<evidence type="ECO:0000259" key="8">
    <source>
        <dbReference type="PROSITE" id="PS51178"/>
    </source>
</evidence>
<dbReference type="SUPFAM" id="SSF54184">
    <property type="entry name" value="Penicillin-binding protein 2x (pbp-2x), c-terminal domain"/>
    <property type="match status" value="2"/>
</dbReference>
<dbReference type="SMART" id="SM00740">
    <property type="entry name" value="PASTA"/>
    <property type="match status" value="1"/>
</dbReference>
<dbReference type="Pfam" id="PF00905">
    <property type="entry name" value="Transpeptidase"/>
    <property type="match status" value="1"/>
</dbReference>
<organism evidence="9 10">
    <name type="scientific">Sutcliffiella cohnii</name>
    <dbReference type="NCBI Taxonomy" id="33932"/>
    <lineage>
        <taxon>Bacteria</taxon>
        <taxon>Bacillati</taxon>
        <taxon>Bacillota</taxon>
        <taxon>Bacilli</taxon>
        <taxon>Bacillales</taxon>
        <taxon>Bacillaceae</taxon>
        <taxon>Sutcliffiella</taxon>
    </lineage>
</organism>
<evidence type="ECO:0000256" key="4">
    <source>
        <dbReference type="ARBA" id="ARBA00012448"/>
    </source>
</evidence>
<dbReference type="Gene3D" id="3.30.70.2110">
    <property type="match status" value="1"/>
</dbReference>
<dbReference type="EMBL" id="CP018866">
    <property type="protein sequence ID" value="AST92148.1"/>
    <property type="molecule type" value="Genomic_DNA"/>
</dbReference>
<accession>A0A223KS18</accession>
<evidence type="ECO:0000256" key="3">
    <source>
        <dbReference type="ARBA" id="ARBA00007171"/>
    </source>
</evidence>
<dbReference type="Pfam" id="PF03793">
    <property type="entry name" value="PASTA"/>
    <property type="match status" value="1"/>
</dbReference>
<dbReference type="InterPro" id="IPR005543">
    <property type="entry name" value="PASTA_dom"/>
</dbReference>
<comment type="subcellular location">
    <subcellularLocation>
        <location evidence="1">Membrane</location>
    </subcellularLocation>
</comment>
<comment type="catalytic activity">
    <reaction evidence="6">
        <text>Preferential cleavage: (Ac)2-L-Lys-D-Ala-|-D-Ala. Also transpeptidation of peptidyl-alanyl moieties that are N-acyl substituents of D-alanine.</text>
        <dbReference type="EC" id="3.4.16.4"/>
    </reaction>
</comment>
<dbReference type="Proteomes" id="UP000215224">
    <property type="component" value="Chromosome"/>
</dbReference>
<evidence type="ECO:0000313" key="9">
    <source>
        <dbReference type="EMBL" id="AST92148.1"/>
    </source>
</evidence>
<evidence type="ECO:0000256" key="7">
    <source>
        <dbReference type="SAM" id="Phobius"/>
    </source>
</evidence>
<dbReference type="Pfam" id="PF03717">
    <property type="entry name" value="PBP_dimer"/>
    <property type="match status" value="1"/>
</dbReference>
<dbReference type="GO" id="GO:0008658">
    <property type="term" value="F:penicillin binding"/>
    <property type="evidence" value="ECO:0007669"/>
    <property type="project" value="InterPro"/>
</dbReference>
<protein>
    <recommendedName>
        <fullName evidence="4">serine-type D-Ala-D-Ala carboxypeptidase</fullName>
        <ecNumber evidence="4">3.4.16.4</ecNumber>
    </recommendedName>
</protein>
<dbReference type="Gene3D" id="2.20.70.70">
    <property type="match status" value="1"/>
</dbReference>
<dbReference type="GO" id="GO:0005886">
    <property type="term" value="C:plasma membrane"/>
    <property type="evidence" value="ECO:0007669"/>
    <property type="project" value="TreeGrafter"/>
</dbReference>
<dbReference type="EC" id="3.4.16.4" evidence="4"/>
<dbReference type="KEGG" id="bcoh:BC6307_13075"/>
<comment type="pathway">
    <text evidence="2">Cell wall biogenesis; peptidoglycan biosynthesis.</text>
</comment>
<dbReference type="GO" id="GO:0071555">
    <property type="term" value="P:cell wall organization"/>
    <property type="evidence" value="ECO:0007669"/>
    <property type="project" value="TreeGrafter"/>
</dbReference>
<dbReference type="PANTHER" id="PTHR30627:SF26">
    <property type="entry name" value="PENICILLIN-BINDING PROTEIN 2B"/>
    <property type="match status" value="1"/>
</dbReference>
<gene>
    <name evidence="9" type="ORF">BC6307_13075</name>
</gene>
<name>A0A223KS18_9BACI</name>
<proteinExistence type="inferred from homology"/>
<dbReference type="Gene3D" id="3.40.710.10">
    <property type="entry name" value="DD-peptidase/beta-lactamase superfamily"/>
    <property type="match status" value="1"/>
</dbReference>
<dbReference type="InterPro" id="IPR036138">
    <property type="entry name" value="PBP_dimer_sf"/>
</dbReference>
<dbReference type="PROSITE" id="PS51178">
    <property type="entry name" value="PASTA"/>
    <property type="match status" value="1"/>
</dbReference>
<evidence type="ECO:0000256" key="1">
    <source>
        <dbReference type="ARBA" id="ARBA00004370"/>
    </source>
</evidence>
<feature type="transmembrane region" description="Helical" evidence="7">
    <location>
        <begin position="12"/>
        <end position="34"/>
    </location>
</feature>
<keyword evidence="7" id="KW-0812">Transmembrane</keyword>
<dbReference type="UniPathway" id="UPA00219"/>
<dbReference type="InterPro" id="IPR005311">
    <property type="entry name" value="PBP_dimer"/>
</dbReference>
<evidence type="ECO:0000256" key="5">
    <source>
        <dbReference type="ARBA" id="ARBA00023136"/>
    </source>
</evidence>